<dbReference type="InterPro" id="IPR006430">
    <property type="entry name" value="Phage_portal_PBSX"/>
</dbReference>
<dbReference type="KEGG" id="span:AWL63_06105"/>
<dbReference type="EMBL" id="CP014168">
    <property type="protein sequence ID" value="AOH83608.1"/>
    <property type="molecule type" value="Genomic_DNA"/>
</dbReference>
<dbReference type="PIRSF" id="PIRSF018494">
    <property type="entry name" value="PBSX_VPQ"/>
    <property type="match status" value="1"/>
</dbReference>
<gene>
    <name evidence="2" type="ORF">AWL63_06105</name>
</gene>
<proteinExistence type="inferred from homology"/>
<dbReference type="Proteomes" id="UP000094256">
    <property type="component" value="Chromosome"/>
</dbReference>
<evidence type="ECO:0000256" key="1">
    <source>
        <dbReference type="ARBA" id="ARBA00006799"/>
    </source>
</evidence>
<dbReference type="AlphaFoldDB" id="A0A1B3Z848"/>
<reference evidence="2 3" key="1">
    <citation type="submission" date="2016-01" db="EMBL/GenBank/DDBJ databases">
        <title>Complete genome and mega plasmid sequence of Sphingomonas panacis DCY99 elicits systemic resistance in rice to Xanthomonas oryzae.</title>
        <authorList>
            <person name="Kim Y.J."/>
            <person name="Yang D.C."/>
            <person name="Sing P."/>
        </authorList>
    </citation>
    <scope>NUCLEOTIDE SEQUENCE [LARGE SCALE GENOMIC DNA]</scope>
    <source>
        <strain evidence="2 3">DCY99</strain>
    </source>
</reference>
<protein>
    <submittedName>
        <fullName evidence="2">Capsid portal protein</fullName>
    </submittedName>
</protein>
<dbReference type="STRING" id="1560345.AWL63_06105"/>
<dbReference type="NCBIfam" id="TIGR01540">
    <property type="entry name" value="portal_PBSX"/>
    <property type="match status" value="1"/>
</dbReference>
<keyword evidence="3" id="KW-1185">Reference proteome</keyword>
<dbReference type="RefSeq" id="WP_069204183.1">
    <property type="nucleotide sequence ID" value="NZ_CP014168.1"/>
</dbReference>
<dbReference type="InterPro" id="IPR030935">
    <property type="entry name" value="PBSX_Proteobac"/>
</dbReference>
<dbReference type="InterPro" id="IPR006944">
    <property type="entry name" value="Phage/GTA_portal"/>
</dbReference>
<evidence type="ECO:0000313" key="3">
    <source>
        <dbReference type="Proteomes" id="UP000094256"/>
    </source>
</evidence>
<evidence type="ECO:0000313" key="2">
    <source>
        <dbReference type="EMBL" id="AOH83608.1"/>
    </source>
</evidence>
<comment type="similarity">
    <text evidence="1">Belongs to the phage portal family. PBSX subfamily.</text>
</comment>
<sequence>MSRRNKAQAMSRAETAAAATGAIDAKTGASTAMQAFTFGDPEPVLNRREIIDMIECVHNGRWYEPPIPLDGLARAYRVSPHHSSAIMLKRNLLVSSFDPTPFLSRKAFAAFVQDYLVFGTAYLEQIRNVLGGTMRLDHVLSKYTRRGLQAGQFFFLPAYGQESEFRPGSIVQVMQADVNQEIYGVPEYLSALQSALLNEAATLFRRRYYLNGSHAGYILYATGDIDDNDTAALRDALKASKGPGNFKNLFVHAPGGKDGSLKILPIAEVGAKDEFLGIKNVTRDDVLAAHRTPPALLGIVPAQGSSGFGNPLQATDMFFELEIEPIQANLLDVNDQVGFEAIRFKERVRSTATAA</sequence>
<dbReference type="Pfam" id="PF04860">
    <property type="entry name" value="Phage_portal"/>
    <property type="match status" value="1"/>
</dbReference>
<accession>A0A1B3Z848</accession>
<organism evidence="2 3">
    <name type="scientific">Sphingomonas panacis</name>
    <dbReference type="NCBI Taxonomy" id="1560345"/>
    <lineage>
        <taxon>Bacteria</taxon>
        <taxon>Pseudomonadati</taxon>
        <taxon>Pseudomonadota</taxon>
        <taxon>Alphaproteobacteria</taxon>
        <taxon>Sphingomonadales</taxon>
        <taxon>Sphingomonadaceae</taxon>
        <taxon>Sphingomonas</taxon>
    </lineage>
</organism>
<name>A0A1B3Z848_9SPHN</name>